<dbReference type="SUPFAM" id="SSF159774">
    <property type="entry name" value="YerB-like"/>
    <property type="match status" value="1"/>
</dbReference>
<organism evidence="3">
    <name type="scientific">freshwater metagenome</name>
    <dbReference type="NCBI Taxonomy" id="449393"/>
    <lineage>
        <taxon>unclassified sequences</taxon>
        <taxon>metagenomes</taxon>
        <taxon>ecological metagenomes</taxon>
    </lineage>
</organism>
<evidence type="ECO:0000259" key="2">
    <source>
        <dbReference type="Pfam" id="PF17479"/>
    </source>
</evidence>
<gene>
    <name evidence="3" type="ORF">UFOPK3684_00660</name>
</gene>
<feature type="domain" description="DUF3048" evidence="1">
    <location>
        <begin position="44"/>
        <end position="177"/>
    </location>
</feature>
<dbReference type="InterPro" id="IPR023158">
    <property type="entry name" value="YerB-like_sf"/>
</dbReference>
<dbReference type="EMBL" id="CAFBMZ010000036">
    <property type="protein sequence ID" value="CAB4925635.1"/>
    <property type="molecule type" value="Genomic_DNA"/>
</dbReference>
<reference evidence="3" key="1">
    <citation type="submission" date="2020-05" db="EMBL/GenBank/DDBJ databases">
        <authorList>
            <person name="Chiriac C."/>
            <person name="Salcher M."/>
            <person name="Ghai R."/>
            <person name="Kavagutti S V."/>
        </authorList>
    </citation>
    <scope>NUCLEOTIDE SEQUENCE</scope>
</reference>
<dbReference type="AlphaFoldDB" id="A0A6J7I497"/>
<protein>
    <submittedName>
        <fullName evidence="3">Unannotated protein</fullName>
    </submittedName>
</protein>
<evidence type="ECO:0000313" key="3">
    <source>
        <dbReference type="EMBL" id="CAB4925635.1"/>
    </source>
</evidence>
<feature type="domain" description="DUF3048" evidence="2">
    <location>
        <begin position="211"/>
        <end position="316"/>
    </location>
</feature>
<dbReference type="Pfam" id="PF11258">
    <property type="entry name" value="DUF3048"/>
    <property type="match status" value="1"/>
</dbReference>
<dbReference type="PROSITE" id="PS51257">
    <property type="entry name" value="PROKAR_LIPOPROTEIN"/>
    <property type="match status" value="1"/>
</dbReference>
<name>A0A6J7I497_9ZZZZ</name>
<evidence type="ECO:0000259" key="1">
    <source>
        <dbReference type="Pfam" id="PF11258"/>
    </source>
</evidence>
<sequence length="338" mass="36464">MRYKTLLITCISALALSGCGSVAERFDQKPKEIIETNLLSGRVGTNGPVLVVKVDDTNLAHPQIGLEDADVVYIEQVEGGLTRLAVIYSSKIPTEIGPVRSARISDIDILSQYGHIAFAYSGAQKKLLPVIAAANLQNLGAQSQSSTIYTRDPSRVSPYSMVMRADLLMAKIIEKGYHIDSAKSVGWSFGDAPTTGQEITSVSLHWPATSYRADWSSTSQCWSLFHNSKPDYVQTGKQLCASTLVIQNVSITNSEYHDKVGGITPFSNTVGSGTGFILRDGKSFAGTWTRASAIEGTTWTDMDGKPILFAPGQVWVALLQSAPEFEQVTPSANPSPTK</sequence>
<accession>A0A6J7I497</accession>
<dbReference type="InterPro" id="IPR035328">
    <property type="entry name" value="DUF3048_C"/>
</dbReference>
<dbReference type="Pfam" id="PF17479">
    <property type="entry name" value="DUF3048_C"/>
    <property type="match status" value="1"/>
</dbReference>
<dbReference type="Gene3D" id="3.50.90.10">
    <property type="entry name" value="YerB-like"/>
    <property type="match status" value="1"/>
</dbReference>
<proteinExistence type="predicted"/>
<dbReference type="InterPro" id="IPR021416">
    <property type="entry name" value="DUF3048_N"/>
</dbReference>